<sequence>MTTIDSMFELATDLRDNGELKTSVEVLLKILDNYPNDKSLGIVYSVLGGVYDDLGERNNALHSFKKATELNPEYELASLWLYVTYASLDRDEEAISELFRFLKQFPAKLYKTTLEELIDGLKDGYMTNYKSEIIRLAKLNGVSPTNK</sequence>
<dbReference type="PROSITE" id="PS50005">
    <property type="entry name" value="TPR"/>
    <property type="match status" value="1"/>
</dbReference>
<name>A0ABS3YZ13_9BACT</name>
<organism evidence="2 3">
    <name type="scientific">Niastella soli</name>
    <dbReference type="NCBI Taxonomy" id="2821487"/>
    <lineage>
        <taxon>Bacteria</taxon>
        <taxon>Pseudomonadati</taxon>
        <taxon>Bacteroidota</taxon>
        <taxon>Chitinophagia</taxon>
        <taxon>Chitinophagales</taxon>
        <taxon>Chitinophagaceae</taxon>
        <taxon>Niastella</taxon>
    </lineage>
</organism>
<dbReference type="Proteomes" id="UP000677244">
    <property type="component" value="Unassembled WGS sequence"/>
</dbReference>
<reference evidence="2 3" key="1">
    <citation type="submission" date="2021-03" db="EMBL/GenBank/DDBJ databases">
        <title>Assistant Professor.</title>
        <authorList>
            <person name="Huq M.A."/>
        </authorList>
    </citation>
    <scope>NUCLEOTIDE SEQUENCE [LARGE SCALE GENOMIC DNA]</scope>
    <source>
        <strain evidence="2 3">MAH-29</strain>
    </source>
</reference>
<evidence type="ECO:0000313" key="2">
    <source>
        <dbReference type="EMBL" id="MBO9203118.1"/>
    </source>
</evidence>
<dbReference type="EMBL" id="JAGHKO010000005">
    <property type="protein sequence ID" value="MBO9203118.1"/>
    <property type="molecule type" value="Genomic_DNA"/>
</dbReference>
<dbReference type="Gene3D" id="1.25.40.10">
    <property type="entry name" value="Tetratricopeptide repeat domain"/>
    <property type="match status" value="1"/>
</dbReference>
<dbReference type="SMART" id="SM00028">
    <property type="entry name" value="TPR"/>
    <property type="match status" value="2"/>
</dbReference>
<accession>A0ABS3YZ13</accession>
<dbReference type="RefSeq" id="WP_209141171.1">
    <property type="nucleotide sequence ID" value="NZ_JAGHKO010000005.1"/>
</dbReference>
<keyword evidence="3" id="KW-1185">Reference proteome</keyword>
<dbReference type="SUPFAM" id="SSF48452">
    <property type="entry name" value="TPR-like"/>
    <property type="match status" value="1"/>
</dbReference>
<comment type="caution">
    <text evidence="2">The sequence shown here is derived from an EMBL/GenBank/DDBJ whole genome shotgun (WGS) entry which is preliminary data.</text>
</comment>
<evidence type="ECO:0000313" key="3">
    <source>
        <dbReference type="Proteomes" id="UP000677244"/>
    </source>
</evidence>
<keyword evidence="1" id="KW-0802">TPR repeat</keyword>
<protein>
    <recommendedName>
        <fullName evidence="4">Tetratricopeptide repeat protein</fullName>
    </recommendedName>
</protein>
<dbReference type="InterPro" id="IPR011990">
    <property type="entry name" value="TPR-like_helical_dom_sf"/>
</dbReference>
<feature type="repeat" description="TPR" evidence="1">
    <location>
        <begin position="41"/>
        <end position="74"/>
    </location>
</feature>
<dbReference type="Pfam" id="PF13181">
    <property type="entry name" value="TPR_8"/>
    <property type="match status" value="1"/>
</dbReference>
<proteinExistence type="predicted"/>
<gene>
    <name evidence="2" type="ORF">J7I42_22700</name>
</gene>
<evidence type="ECO:0000256" key="1">
    <source>
        <dbReference type="PROSITE-ProRule" id="PRU00339"/>
    </source>
</evidence>
<dbReference type="InterPro" id="IPR019734">
    <property type="entry name" value="TPR_rpt"/>
</dbReference>
<evidence type="ECO:0008006" key="4">
    <source>
        <dbReference type="Google" id="ProtNLM"/>
    </source>
</evidence>